<dbReference type="PANTHER" id="PTHR34384">
    <property type="entry name" value="L-2,3-DIAMINOPROPANOATE--CITRATE LIGASE"/>
    <property type="match status" value="1"/>
</dbReference>
<feature type="transmembrane region" description="Helical" evidence="2">
    <location>
        <begin position="851"/>
        <end position="868"/>
    </location>
</feature>
<feature type="transmembrane region" description="Helical" evidence="2">
    <location>
        <begin position="764"/>
        <end position="790"/>
    </location>
</feature>
<dbReference type="SUPFAM" id="SSF103473">
    <property type="entry name" value="MFS general substrate transporter"/>
    <property type="match status" value="1"/>
</dbReference>
<feature type="transmembrane region" description="Helical" evidence="2">
    <location>
        <begin position="500"/>
        <end position="526"/>
    </location>
</feature>
<feature type="transmembrane region" description="Helical" evidence="2">
    <location>
        <begin position="565"/>
        <end position="588"/>
    </location>
</feature>
<gene>
    <name evidence="4" type="ORF">MRSR164_08780</name>
</gene>
<dbReference type="InterPro" id="IPR007310">
    <property type="entry name" value="Aerobactin_biosyn_IucA/IucC_N"/>
</dbReference>
<feature type="domain" description="Aerobactin siderophore biosynthesis IucA/IucC N-terminal" evidence="3">
    <location>
        <begin position="152"/>
        <end position="352"/>
    </location>
</feature>
<comment type="caution">
    <text evidence="4">The sequence shown here is derived from an EMBL/GenBank/DDBJ whole genome shotgun (WGS) entry which is preliminary data.</text>
</comment>
<protein>
    <recommendedName>
        <fullName evidence="3">Aerobactin siderophore biosynthesis IucA/IucC N-terminal domain-containing protein</fullName>
    </recommendedName>
</protein>
<feature type="transmembrane region" description="Helical" evidence="2">
    <location>
        <begin position="653"/>
        <end position="675"/>
    </location>
</feature>
<proteinExistence type="predicted"/>
<keyword evidence="5" id="KW-1185">Reference proteome</keyword>
<feature type="transmembrane region" description="Helical" evidence="2">
    <location>
        <begin position="696"/>
        <end position="720"/>
    </location>
</feature>
<evidence type="ECO:0000256" key="2">
    <source>
        <dbReference type="SAM" id="Phobius"/>
    </source>
</evidence>
<feature type="transmembrane region" description="Helical" evidence="2">
    <location>
        <begin position="732"/>
        <end position="752"/>
    </location>
</feature>
<dbReference type="PANTHER" id="PTHR34384:SF6">
    <property type="entry name" value="STAPHYLOFERRIN B SYNTHASE"/>
    <property type="match status" value="1"/>
</dbReference>
<organism evidence="4 5">
    <name type="scientific">Methylobacterium radiotolerans</name>
    <dbReference type="NCBI Taxonomy" id="31998"/>
    <lineage>
        <taxon>Bacteria</taxon>
        <taxon>Pseudomonadati</taxon>
        <taxon>Pseudomonadota</taxon>
        <taxon>Alphaproteobacteria</taxon>
        <taxon>Hyphomicrobiales</taxon>
        <taxon>Methylobacteriaceae</taxon>
        <taxon>Methylobacterium</taxon>
    </lineage>
</organism>
<name>A0ABU7T8H2_9HYPH</name>
<keyword evidence="2" id="KW-1133">Transmembrane helix</keyword>
<feature type="region of interest" description="Disordered" evidence="1">
    <location>
        <begin position="380"/>
        <end position="497"/>
    </location>
</feature>
<accession>A0ABU7T8H2</accession>
<dbReference type="EMBL" id="MLBY01000004">
    <property type="protein sequence ID" value="MEE7456864.1"/>
    <property type="molecule type" value="Genomic_DNA"/>
</dbReference>
<evidence type="ECO:0000256" key="1">
    <source>
        <dbReference type="SAM" id="MobiDB-lite"/>
    </source>
</evidence>
<evidence type="ECO:0000259" key="3">
    <source>
        <dbReference type="Pfam" id="PF04183"/>
    </source>
</evidence>
<reference evidence="4 5" key="1">
    <citation type="journal article" date="2012" name="Genet. Mol. Biol.">
        <title>Analysis of 16S rRNA and mxaF genes revealing insights into Methylobacterium niche-specific plant association.</title>
        <authorList>
            <person name="Dourado M.N."/>
            <person name="Andreote F.D."/>
            <person name="Dini-Andreote F."/>
            <person name="Conti R."/>
            <person name="Araujo J.M."/>
            <person name="Araujo W.L."/>
        </authorList>
    </citation>
    <scope>NUCLEOTIDE SEQUENCE [LARGE SCALE GENOMIC DNA]</scope>
    <source>
        <strain evidence="4 5">SR1.6/4</strain>
    </source>
</reference>
<sequence>MSGPMAEAPASPNLAGDLLAELFDALWIEDVAGFRSRGVLGPPAEDGTRDYALVLGRGHLRARVRADGWRDGIRFAGSARFETACSREDLDASALLERALDGVSELSPAIRERTLDELTRIVDELPPREALIDSLVTRARADDPILWERLAAWRDRPFHPLSRSRRGLDRAQALAYGAEAGRFFALSWCAVARDRLARSPRAGQAEPDAAILDPRQRALLAREMETRGLARSHVALPLHPWQAAHVLPERFAPDIAEGGVVLLDFRGPLVAATSSLRTVAFPARPGLHLKLPLDVSTLGVRRLLPPQSLHNGLHGTDLLAAGLARDPWMTRFVALADETAFWHFADPARPRHRALRPRMAGGRRASRPLLPDYRSPAEFAAAASAGRSPRLRPDACDRRRPARHRRSLRGGGCGVHPGRGPPDPRRHDPRRARLGRGPGRTQGSGRRLSAGAPDGALQAGADAASRHGDAHHLDAEPARPCAQPALPGGRPVTATERPPIGGAGLAALLLLQVAMTAAPLALLPFLGLHVAQMGAASAFWTAAILAAPAVTTLAMTPAWTGLARLLSLPALIGWAGGMSAASCVLIALASDPRMLLAGRLVQGLAGGGVVLALAFRAASPSAGRGFALMQQAVSAGCLLGPLAGGLAFEQGRIGALMLGCGGVILAATLATVAASRDLATEPAGEPRSEPSRFRDLPLLGAGMCGSAGAFAFVAFFPAWASAHDPALYTPGLISLLHSLSWLVAMLVLPLWARGMDGLSPMIALVLSLLGCGLAFAAVPLGAGLVGIVAFRLLQGALFAGQAPALFAAVETLGPSRTVAVARARASLTVGQLVGPFTAGLVLVPLGPSGPLFAAAGLSLAGAVTLAATTHRPRRTWSRAP</sequence>
<keyword evidence="2" id="KW-0812">Transmembrane</keyword>
<feature type="transmembrane region" description="Helical" evidence="2">
    <location>
        <begin position="538"/>
        <end position="559"/>
    </location>
</feature>
<evidence type="ECO:0000313" key="5">
    <source>
        <dbReference type="Proteomes" id="UP001349262"/>
    </source>
</evidence>
<dbReference type="InterPro" id="IPR036259">
    <property type="entry name" value="MFS_trans_sf"/>
</dbReference>
<evidence type="ECO:0000313" key="4">
    <source>
        <dbReference type="EMBL" id="MEE7456864.1"/>
    </source>
</evidence>
<dbReference type="InterPro" id="IPR037455">
    <property type="entry name" value="LucA/IucC-like"/>
</dbReference>
<dbReference type="Proteomes" id="UP001349262">
    <property type="component" value="Unassembled WGS sequence"/>
</dbReference>
<feature type="compositionally biased region" description="Basic and acidic residues" evidence="1">
    <location>
        <begin position="464"/>
        <end position="477"/>
    </location>
</feature>
<dbReference type="Pfam" id="PF04183">
    <property type="entry name" value="IucA_IucC"/>
    <property type="match status" value="1"/>
</dbReference>
<dbReference type="Gene3D" id="1.20.1250.20">
    <property type="entry name" value="MFS general substrate transporter like domains"/>
    <property type="match status" value="2"/>
</dbReference>
<feature type="transmembrane region" description="Helical" evidence="2">
    <location>
        <begin position="600"/>
        <end position="619"/>
    </location>
</feature>
<keyword evidence="2" id="KW-0472">Membrane</keyword>